<dbReference type="EMBL" id="AP014633">
    <property type="protein sequence ID" value="BAP54427.1"/>
    <property type="molecule type" value="Genomic_DNA"/>
</dbReference>
<evidence type="ECO:0000313" key="3">
    <source>
        <dbReference type="EMBL" id="BAP54427.1"/>
    </source>
</evidence>
<sequence>MVLFYSGYWINTHFEQHCEAVEIGLQGVAADNPLLAAQRLLERMGSVVITTTSVIKLKQLGSQDTLILWGTDGLFDATQTQQLLNWVEAGGHLIIASNTVFNGSENSSNPLLQQLKIYRLEDKLQYLPQNQIIAATPLTWENKAIQIAFDPHYRLEYTDDPAIEILDDYGTHFLFYYYGTGMISLLSDMQFIHNQAIGQYDHAQFLWSLVQFERPARQIWLLRLPNLSGITKTATNNIPSLRQLVWFKWWAVVISASILLLFWLWHIMSRFGPLLPDPPGTRRRLLEHIEASGHFLWRYHQTKFLLRGARQAVLNKLASVHPDWIRLSPSELSQHLAPLGKLSAEEIEEALYNIQPQTEIAFTQAIRILTQIRKML</sequence>
<dbReference type="Proteomes" id="UP000031623">
    <property type="component" value="Chromosome"/>
</dbReference>
<organism evidence="3 4">
    <name type="scientific">Thioploca ingrica</name>
    <dbReference type="NCBI Taxonomy" id="40754"/>
    <lineage>
        <taxon>Bacteria</taxon>
        <taxon>Pseudomonadati</taxon>
        <taxon>Pseudomonadota</taxon>
        <taxon>Gammaproteobacteria</taxon>
        <taxon>Thiotrichales</taxon>
        <taxon>Thiotrichaceae</taxon>
        <taxon>Thioploca</taxon>
    </lineage>
</organism>
<evidence type="ECO:0000256" key="1">
    <source>
        <dbReference type="SAM" id="Phobius"/>
    </source>
</evidence>
<dbReference type="InterPro" id="IPR029062">
    <property type="entry name" value="Class_I_gatase-like"/>
</dbReference>
<dbReference type="AlphaFoldDB" id="A0A090AGS2"/>
<dbReference type="STRING" id="40754.THII_0130"/>
<feature type="transmembrane region" description="Helical" evidence="1">
    <location>
        <begin position="246"/>
        <end position="265"/>
    </location>
</feature>
<evidence type="ECO:0000313" key="4">
    <source>
        <dbReference type="Proteomes" id="UP000031623"/>
    </source>
</evidence>
<gene>
    <name evidence="3" type="ORF">THII_0130</name>
</gene>
<keyword evidence="1" id="KW-0812">Transmembrane</keyword>
<keyword evidence="4" id="KW-1185">Reference proteome</keyword>
<evidence type="ECO:0000259" key="2">
    <source>
        <dbReference type="Pfam" id="PF14258"/>
    </source>
</evidence>
<dbReference type="Pfam" id="PF14258">
    <property type="entry name" value="DUF4350"/>
    <property type="match status" value="1"/>
</dbReference>
<reference evidence="3 4" key="1">
    <citation type="journal article" date="2014" name="ISME J.">
        <title>Ecophysiology of Thioploca ingrica as revealed by the complete genome sequence supplemented with proteomic evidence.</title>
        <authorList>
            <person name="Kojima H."/>
            <person name="Ogura Y."/>
            <person name="Yamamoto N."/>
            <person name="Togashi T."/>
            <person name="Mori H."/>
            <person name="Watanabe T."/>
            <person name="Nemoto F."/>
            <person name="Kurokawa K."/>
            <person name="Hayashi T."/>
            <person name="Fukui M."/>
        </authorList>
    </citation>
    <scope>NUCLEOTIDE SEQUENCE [LARGE SCALE GENOMIC DNA]</scope>
</reference>
<accession>A0A090AGS2</accession>
<dbReference type="InterPro" id="IPR025646">
    <property type="entry name" value="DUF4350"/>
</dbReference>
<dbReference type="KEGG" id="tig:THII_0130"/>
<protein>
    <recommendedName>
        <fullName evidence="2">DUF4350 domain-containing protein</fullName>
    </recommendedName>
</protein>
<name>A0A090AGS2_9GAMM</name>
<keyword evidence="1" id="KW-1133">Transmembrane helix</keyword>
<proteinExistence type="predicted"/>
<dbReference type="SUPFAM" id="SSF52317">
    <property type="entry name" value="Class I glutamine amidotransferase-like"/>
    <property type="match status" value="1"/>
</dbReference>
<dbReference type="HOGENOM" id="CLU_037741_2_0_6"/>
<keyword evidence="1" id="KW-0472">Membrane</keyword>
<feature type="domain" description="DUF4350" evidence="2">
    <location>
        <begin position="30"/>
        <end position="210"/>
    </location>
</feature>